<dbReference type="RefSeq" id="WP_310343551.1">
    <property type="nucleotide sequence ID" value="NZ_JAVDXQ010000002.1"/>
</dbReference>
<feature type="region of interest" description="Disordered" evidence="1">
    <location>
        <begin position="62"/>
        <end position="98"/>
    </location>
</feature>
<name>A0ABU1Z6P6_9BURK</name>
<keyword evidence="4" id="KW-1185">Reference proteome</keyword>
<feature type="signal peptide" evidence="2">
    <location>
        <begin position="1"/>
        <end position="25"/>
    </location>
</feature>
<sequence length="98" mass="10161">MNSLPRWIAFLPSAAVLVLVTSAHAFTDSNAELKEAKADRSARVVVAAQATVPVRTAWVPPSPKSLDGFKPVLPPDRAAAPSGAPLLAKADAPAPAKR</sequence>
<evidence type="ECO:0000313" key="3">
    <source>
        <dbReference type="EMBL" id="MDR7296287.1"/>
    </source>
</evidence>
<dbReference type="EMBL" id="JAVDXQ010000002">
    <property type="protein sequence ID" value="MDR7296287.1"/>
    <property type="molecule type" value="Genomic_DNA"/>
</dbReference>
<protein>
    <submittedName>
        <fullName evidence="3">Uncharacterized protein</fullName>
    </submittedName>
</protein>
<keyword evidence="2" id="KW-0732">Signal</keyword>
<evidence type="ECO:0000256" key="2">
    <source>
        <dbReference type="SAM" id="SignalP"/>
    </source>
</evidence>
<feature type="compositionally biased region" description="Low complexity" evidence="1">
    <location>
        <begin position="84"/>
        <end position="98"/>
    </location>
</feature>
<comment type="caution">
    <text evidence="3">The sequence shown here is derived from an EMBL/GenBank/DDBJ whole genome shotgun (WGS) entry which is preliminary data.</text>
</comment>
<proteinExistence type="predicted"/>
<dbReference type="Proteomes" id="UP001180536">
    <property type="component" value="Unassembled WGS sequence"/>
</dbReference>
<reference evidence="3 4" key="1">
    <citation type="submission" date="2023-07" db="EMBL/GenBank/DDBJ databases">
        <title>Sorghum-associated microbial communities from plants grown in Nebraska, USA.</title>
        <authorList>
            <person name="Schachtman D."/>
        </authorList>
    </citation>
    <scope>NUCLEOTIDE SEQUENCE [LARGE SCALE GENOMIC DNA]</scope>
    <source>
        <strain evidence="3 4">BE310</strain>
    </source>
</reference>
<organism evidence="3 4">
    <name type="scientific">Pelomonas aquatica</name>
    <dbReference type="NCBI Taxonomy" id="431058"/>
    <lineage>
        <taxon>Bacteria</taxon>
        <taxon>Pseudomonadati</taxon>
        <taxon>Pseudomonadota</taxon>
        <taxon>Betaproteobacteria</taxon>
        <taxon>Burkholderiales</taxon>
        <taxon>Sphaerotilaceae</taxon>
        <taxon>Roseateles</taxon>
    </lineage>
</organism>
<gene>
    <name evidence="3" type="ORF">J2X16_001626</name>
</gene>
<evidence type="ECO:0000313" key="4">
    <source>
        <dbReference type="Proteomes" id="UP001180536"/>
    </source>
</evidence>
<feature type="chain" id="PRO_5046432313" evidence="2">
    <location>
        <begin position="26"/>
        <end position="98"/>
    </location>
</feature>
<evidence type="ECO:0000256" key="1">
    <source>
        <dbReference type="SAM" id="MobiDB-lite"/>
    </source>
</evidence>
<accession>A0ABU1Z6P6</accession>